<keyword evidence="5" id="KW-1185">Reference proteome</keyword>
<evidence type="ECO:0000256" key="1">
    <source>
        <dbReference type="SAM" id="MobiDB-lite"/>
    </source>
</evidence>
<feature type="transmembrane region" description="Helical" evidence="2">
    <location>
        <begin position="147"/>
        <end position="168"/>
    </location>
</feature>
<feature type="transmembrane region" description="Helical" evidence="2">
    <location>
        <begin position="116"/>
        <end position="135"/>
    </location>
</feature>
<feature type="transmembrane region" description="Helical" evidence="2">
    <location>
        <begin position="12"/>
        <end position="31"/>
    </location>
</feature>
<feature type="domain" description="DUF4220" evidence="3">
    <location>
        <begin position="48"/>
        <end position="433"/>
    </location>
</feature>
<keyword evidence="2" id="KW-0812">Transmembrane</keyword>
<feature type="compositionally biased region" description="Low complexity" evidence="1">
    <location>
        <begin position="201"/>
        <end position="213"/>
    </location>
</feature>
<accession>A0AAV2E376</accession>
<name>A0AAV2E376_9ROSI</name>
<dbReference type="AlphaFoldDB" id="A0AAV2E376"/>
<dbReference type="PANTHER" id="PTHR31325">
    <property type="entry name" value="OS01G0798800 PROTEIN-RELATED"/>
    <property type="match status" value="1"/>
</dbReference>
<organism evidence="4 5">
    <name type="scientific">Linum trigynum</name>
    <dbReference type="NCBI Taxonomy" id="586398"/>
    <lineage>
        <taxon>Eukaryota</taxon>
        <taxon>Viridiplantae</taxon>
        <taxon>Streptophyta</taxon>
        <taxon>Embryophyta</taxon>
        <taxon>Tracheophyta</taxon>
        <taxon>Spermatophyta</taxon>
        <taxon>Magnoliopsida</taxon>
        <taxon>eudicotyledons</taxon>
        <taxon>Gunneridae</taxon>
        <taxon>Pentapetalae</taxon>
        <taxon>rosids</taxon>
        <taxon>fabids</taxon>
        <taxon>Malpighiales</taxon>
        <taxon>Linaceae</taxon>
        <taxon>Linum</taxon>
    </lineage>
</organism>
<evidence type="ECO:0000313" key="5">
    <source>
        <dbReference type="Proteomes" id="UP001497516"/>
    </source>
</evidence>
<dbReference type="InterPro" id="IPR025315">
    <property type="entry name" value="DUF4220"/>
</dbReference>
<reference evidence="4 5" key="1">
    <citation type="submission" date="2024-04" db="EMBL/GenBank/DDBJ databases">
        <authorList>
            <person name="Fracassetti M."/>
        </authorList>
    </citation>
    <scope>NUCLEOTIDE SEQUENCE [LARGE SCALE GENOMIC DNA]</scope>
</reference>
<dbReference type="EMBL" id="OZ034817">
    <property type="protein sequence ID" value="CAL1380267.1"/>
    <property type="molecule type" value="Genomic_DNA"/>
</dbReference>
<feature type="transmembrane region" description="Helical" evidence="2">
    <location>
        <begin position="297"/>
        <end position="314"/>
    </location>
</feature>
<evidence type="ECO:0000259" key="3">
    <source>
        <dbReference type="Pfam" id="PF13968"/>
    </source>
</evidence>
<keyword evidence="2" id="KW-1133">Transmembrane helix</keyword>
<feature type="region of interest" description="Disordered" evidence="1">
    <location>
        <begin position="197"/>
        <end position="216"/>
    </location>
</feature>
<feature type="transmembrane region" description="Helical" evidence="2">
    <location>
        <begin position="334"/>
        <end position="359"/>
    </location>
</feature>
<gene>
    <name evidence="4" type="ORF">LTRI10_LOCUS21722</name>
</gene>
<dbReference type="InterPro" id="IPR007658">
    <property type="entry name" value="DUF594"/>
</dbReference>
<evidence type="ECO:0000256" key="2">
    <source>
        <dbReference type="SAM" id="Phobius"/>
    </source>
</evidence>
<feature type="transmembrane region" description="Helical" evidence="2">
    <location>
        <begin position="43"/>
        <end position="66"/>
    </location>
</feature>
<proteinExistence type="predicted"/>
<sequence length="708" mass="81319">MLGSIKTIWTEWNIRGAVLLSLLLQVTLIVLSPFRRRTSTKWLVSPIWLAYLVADMVATFAIGLISKTHITNQEDPSSAESPDTDFLSFWTPFLLVHLGGPDTITAFALEDNQLWVRHLLSFSLQIFSTVYFFYLSFSNNKLKIPTLLMFIAGVIKYLERTCSLYLASKSKFRNDMIREPDPGLDYDKAAKYAQWRSESSQLPDQQQTLLDQPGTREGETLGDLELVKKGYGNFKTLKGLLADLILGFEIREFSRGFFFHKASAENALRVLEVELNFAYEVLYTKVSVVHSSLGRNARLVAISAVLLALSVFHFQGRKFKSRDGFSDIDVDVTYALLFGAIALDLLAFIMSSLSDWTVVASMQQQKSKSWWKHHVLNQFHDWVLAAHVRLLHKSDILYKKQKKQETDEQTDLARPILYRRWCRSVLGFNLLRYCISKPCKIGFGLQSFLDEWRFKSTKPLTLELWEFIFHELKSKSEFIDDAESVRKRCLARGEVVLERNGLDKGRVDLMPYIVDVTYDESLLLWHIATELLHNTKKLPEECSGRRNEDLSKTLSDYMMYLLIMQPTMMATVSGIGKIRFEDTCAEARRFFERRGIGRNEVRNGCKRIMDVKTEVQPTTVKGRTSMTVLFSASMLAKELEKLEGERKWKVIAEVWVELLCYAAINCEKTAHAQQVSKGGELITYVWLMMAHFGLSMQFQENASSLLRV</sequence>
<dbReference type="Pfam" id="PF04578">
    <property type="entry name" value="DUF594"/>
    <property type="match status" value="1"/>
</dbReference>
<dbReference type="Pfam" id="PF13968">
    <property type="entry name" value="DUF4220"/>
    <property type="match status" value="1"/>
</dbReference>
<evidence type="ECO:0000313" key="4">
    <source>
        <dbReference type="EMBL" id="CAL1380267.1"/>
    </source>
</evidence>
<dbReference type="Proteomes" id="UP001497516">
    <property type="component" value="Chromosome 4"/>
</dbReference>
<protein>
    <recommendedName>
        <fullName evidence="3">DUF4220 domain-containing protein</fullName>
    </recommendedName>
</protein>
<keyword evidence="2" id="KW-0472">Membrane</keyword>